<evidence type="ECO:0000313" key="1">
    <source>
        <dbReference type="EMBL" id="VCX30893.1"/>
    </source>
</evidence>
<protein>
    <submittedName>
        <fullName evidence="1">Uncharacterized protein</fullName>
    </submittedName>
</protein>
<name>A0A9X9Q5P8_GULGU</name>
<comment type="caution">
    <text evidence="1">The sequence shown here is derived from an EMBL/GenBank/DDBJ whole genome shotgun (WGS) entry which is preliminary data.</text>
</comment>
<evidence type="ECO:0000313" key="2">
    <source>
        <dbReference type="Proteomes" id="UP000269945"/>
    </source>
</evidence>
<organism evidence="1 2">
    <name type="scientific">Gulo gulo</name>
    <name type="common">Wolverine</name>
    <name type="synonym">Gluton</name>
    <dbReference type="NCBI Taxonomy" id="48420"/>
    <lineage>
        <taxon>Eukaryota</taxon>
        <taxon>Metazoa</taxon>
        <taxon>Chordata</taxon>
        <taxon>Craniata</taxon>
        <taxon>Vertebrata</taxon>
        <taxon>Euteleostomi</taxon>
        <taxon>Mammalia</taxon>
        <taxon>Eutheria</taxon>
        <taxon>Laurasiatheria</taxon>
        <taxon>Carnivora</taxon>
        <taxon>Caniformia</taxon>
        <taxon>Musteloidea</taxon>
        <taxon>Mustelidae</taxon>
        <taxon>Guloninae</taxon>
        <taxon>Gulo</taxon>
    </lineage>
</organism>
<reference evidence="1 2" key="1">
    <citation type="submission" date="2018-10" db="EMBL/GenBank/DDBJ databases">
        <authorList>
            <person name="Ekblom R."/>
            <person name="Jareborg N."/>
        </authorList>
    </citation>
    <scope>NUCLEOTIDE SEQUENCE [LARGE SCALE GENOMIC DNA]</scope>
    <source>
        <tissue evidence="1">Muscle</tissue>
    </source>
</reference>
<dbReference type="Proteomes" id="UP000269945">
    <property type="component" value="Unassembled WGS sequence"/>
</dbReference>
<proteinExistence type="predicted"/>
<dbReference type="AlphaFoldDB" id="A0A9X9Q5P8"/>
<accession>A0A9X9Q5P8</accession>
<dbReference type="EMBL" id="CYRY02039590">
    <property type="protein sequence ID" value="VCX30893.1"/>
    <property type="molecule type" value="Genomic_DNA"/>
</dbReference>
<gene>
    <name evidence="1" type="ORF">BN2614_LOCUS2</name>
</gene>
<sequence length="99" mass="11455">MLGKQTLMKVINIMFIINKYNSPIQFILARKCADVLILFDGLLRFLNGPLLYHLFVWLGCKLSQMIRGMNHIELLDPPHPQQGFLTVFVGRRGLIKFIL</sequence>
<keyword evidence="2" id="KW-1185">Reference proteome</keyword>